<gene>
    <name evidence="3" type="ORF">E7V67_016190</name>
</gene>
<organism evidence="3 4">
    <name type="scientific">[Empedobacter] haloabium</name>
    <dbReference type="NCBI Taxonomy" id="592317"/>
    <lineage>
        <taxon>Bacteria</taxon>
        <taxon>Pseudomonadati</taxon>
        <taxon>Pseudomonadota</taxon>
        <taxon>Betaproteobacteria</taxon>
        <taxon>Burkholderiales</taxon>
        <taxon>Oxalobacteraceae</taxon>
        <taxon>Telluria group</taxon>
        <taxon>Telluria group incertae sedis</taxon>
    </lineage>
</organism>
<dbReference type="InterPro" id="IPR036388">
    <property type="entry name" value="WH-like_DNA-bd_sf"/>
</dbReference>
<dbReference type="PANTHER" id="PTHR43214">
    <property type="entry name" value="TWO-COMPONENT RESPONSE REGULATOR"/>
    <property type="match status" value="1"/>
</dbReference>
<dbReference type="InterPro" id="IPR016032">
    <property type="entry name" value="Sig_transdc_resp-reg_C-effctor"/>
</dbReference>
<protein>
    <submittedName>
        <fullName evidence="3">LuxR C-terminal-related transcriptional regulator</fullName>
    </submittedName>
</protein>
<evidence type="ECO:0000256" key="1">
    <source>
        <dbReference type="ARBA" id="ARBA00023125"/>
    </source>
</evidence>
<dbReference type="Gene3D" id="1.10.10.10">
    <property type="entry name" value="Winged helix-like DNA-binding domain superfamily/Winged helix DNA-binding domain"/>
    <property type="match status" value="1"/>
</dbReference>
<dbReference type="PROSITE" id="PS50043">
    <property type="entry name" value="HTH_LUXR_2"/>
    <property type="match status" value="1"/>
</dbReference>
<evidence type="ECO:0000313" key="3">
    <source>
        <dbReference type="EMBL" id="WUR11251.1"/>
    </source>
</evidence>
<keyword evidence="4" id="KW-1185">Reference proteome</keyword>
<dbReference type="PANTHER" id="PTHR43214:SF44">
    <property type="entry name" value="TWO-COMPONENT RESPONSE REGULATOR"/>
    <property type="match status" value="1"/>
</dbReference>
<keyword evidence="1" id="KW-0238">DNA-binding</keyword>
<dbReference type="InterPro" id="IPR039420">
    <property type="entry name" value="WalR-like"/>
</dbReference>
<proteinExistence type="predicted"/>
<dbReference type="InterPro" id="IPR000792">
    <property type="entry name" value="Tscrpt_reg_LuxR_C"/>
</dbReference>
<evidence type="ECO:0000259" key="2">
    <source>
        <dbReference type="PROSITE" id="PS50043"/>
    </source>
</evidence>
<dbReference type="PRINTS" id="PR00038">
    <property type="entry name" value="HTHLUXR"/>
</dbReference>
<dbReference type="Proteomes" id="UP000321323">
    <property type="component" value="Chromosome"/>
</dbReference>
<reference evidence="3 4" key="1">
    <citation type="journal article" date="2019" name="Int. J. Syst. Evol. Microbiol.">
        <title>The Draft Whole-Genome Sequence of the Antibiotic Producer Empedobacter haloabium ATCC 31962 Provides Indications for Its Taxonomic Reclassification.</title>
        <authorList>
            <person name="Miess H."/>
            <person name="Arlt P."/>
            <person name="Apel A.K."/>
            <person name="Weber T."/>
            <person name="Nieselt K."/>
            <person name="Hanssen F."/>
            <person name="Czemmel S."/>
            <person name="Nahnsen S."/>
            <person name="Gross H."/>
        </authorList>
    </citation>
    <scope>NUCLEOTIDE SEQUENCE [LARGE SCALE GENOMIC DNA]</scope>
    <source>
        <strain evidence="3 4">ATCC 31962</strain>
    </source>
</reference>
<dbReference type="CDD" id="cd06170">
    <property type="entry name" value="LuxR_C_like"/>
    <property type="match status" value="1"/>
</dbReference>
<evidence type="ECO:0000313" key="4">
    <source>
        <dbReference type="Proteomes" id="UP000321323"/>
    </source>
</evidence>
<feature type="domain" description="HTH luxR-type" evidence="2">
    <location>
        <begin position="16"/>
        <end position="81"/>
    </location>
</feature>
<dbReference type="SMART" id="SM00421">
    <property type="entry name" value="HTH_LUXR"/>
    <property type="match status" value="1"/>
</dbReference>
<dbReference type="EMBL" id="CP136508">
    <property type="protein sequence ID" value="WUR11251.1"/>
    <property type="molecule type" value="Genomic_DNA"/>
</dbReference>
<accession>A0ABZ1UGT3</accession>
<dbReference type="Pfam" id="PF00196">
    <property type="entry name" value="GerE"/>
    <property type="match status" value="1"/>
</dbReference>
<name>A0ABZ1UGT3_9BURK</name>
<sequence>MGTIMAYPPATRRPIQLNRAITLTPREREVLQQVAEGNSCKTIARRLGISEYTVKKHRASLLAKLGLRNGIELTRCALAKGGRREARGPPHPTTRWTA</sequence>
<dbReference type="SUPFAM" id="SSF46894">
    <property type="entry name" value="C-terminal effector domain of the bipartite response regulators"/>
    <property type="match status" value="1"/>
</dbReference>